<gene>
    <name evidence="5" type="ORF">BAUCODRAFT_367068</name>
</gene>
<reference evidence="5 6" key="1">
    <citation type="journal article" date="2012" name="PLoS Pathog.">
        <title>Diverse lifestyles and strategies of plant pathogenesis encoded in the genomes of eighteen Dothideomycetes fungi.</title>
        <authorList>
            <person name="Ohm R.A."/>
            <person name="Feau N."/>
            <person name="Henrissat B."/>
            <person name="Schoch C.L."/>
            <person name="Horwitz B.A."/>
            <person name="Barry K.W."/>
            <person name="Condon B.J."/>
            <person name="Copeland A.C."/>
            <person name="Dhillon B."/>
            <person name="Glaser F."/>
            <person name="Hesse C.N."/>
            <person name="Kosti I."/>
            <person name="LaButti K."/>
            <person name="Lindquist E.A."/>
            <person name="Lucas S."/>
            <person name="Salamov A.A."/>
            <person name="Bradshaw R.E."/>
            <person name="Ciuffetti L."/>
            <person name="Hamelin R.C."/>
            <person name="Kema G.H.J."/>
            <person name="Lawrence C."/>
            <person name="Scott J.A."/>
            <person name="Spatafora J.W."/>
            <person name="Turgeon B.G."/>
            <person name="de Wit P.J.G.M."/>
            <person name="Zhong S."/>
            <person name="Goodwin S.B."/>
            <person name="Grigoriev I.V."/>
        </authorList>
    </citation>
    <scope>NUCLEOTIDE SEQUENCE [LARGE SCALE GENOMIC DNA]</scope>
    <source>
        <strain evidence="5 6">UAMH 10762</strain>
    </source>
</reference>
<dbReference type="AlphaFoldDB" id="M2NLW9"/>
<dbReference type="GO" id="GO:0009341">
    <property type="term" value="C:beta-galactosidase complex"/>
    <property type="evidence" value="ECO:0007669"/>
    <property type="project" value="InterPro"/>
</dbReference>
<organism evidence="5 6">
    <name type="scientific">Baudoinia panamericana (strain UAMH 10762)</name>
    <name type="common">Angels' share fungus</name>
    <name type="synonym">Baudoinia compniacensis (strain UAMH 10762)</name>
    <dbReference type="NCBI Taxonomy" id="717646"/>
    <lineage>
        <taxon>Eukaryota</taxon>
        <taxon>Fungi</taxon>
        <taxon>Dikarya</taxon>
        <taxon>Ascomycota</taxon>
        <taxon>Pezizomycotina</taxon>
        <taxon>Dothideomycetes</taxon>
        <taxon>Dothideomycetidae</taxon>
        <taxon>Mycosphaerellales</taxon>
        <taxon>Teratosphaeriaceae</taxon>
        <taxon>Baudoinia</taxon>
    </lineage>
</organism>
<keyword evidence="1 5" id="KW-0378">Hydrolase</keyword>
<dbReference type="FunFam" id="3.20.20.80:FF:000135">
    <property type="entry name" value="Beta-galactosidase, putative, bgl35A"/>
    <property type="match status" value="1"/>
</dbReference>
<dbReference type="eggNOG" id="ENOG502QUR4">
    <property type="taxonomic scope" value="Eukaryota"/>
</dbReference>
<name>M2NLW9_BAUPA</name>
<dbReference type="Pfam" id="PF02449">
    <property type="entry name" value="Glyco_hydro_42"/>
    <property type="match status" value="1"/>
</dbReference>
<dbReference type="OMA" id="AMMPNED"/>
<sequence length="558" mass="62332">MSKDIPHLRATATSKQLIVNGEPFLVLGAELQNSSLTSAAYMRGVWGKLKDAHINTVLGCVTWEHIEPEEGKFDFAELDQIVTDARAHGLRLVLLWFGSFKNGLSTYAPSWVKTNSKRFPRAKLRKAGGELAIADVVSIFHSEAQQCDARAFSKLMAHLKHIDEGHFTVIMVQVENECGLLGDSRDGSQAAERCFNQPVPAELMDSLHERWDKLRPELRQNLTNFRQRQASNQSWAEVFGKSPQTDEIFMAYHYAKYIEGVASAGKAVYELPLYHNVWLPAGGDDADPSMPVVAGGGQRPGEYPSGGGTPNVIDIWQISAPTLEFIAPDIYVADYITMCTKYRHRNQALFIPEQRRDEYGARRIWASIGCYEAIGTSPFGIDTVDLADNSFVRHYKLLSQVSSHVLQAQREHQCFGFFFDELRPDGTDPSPAKMISFGSWNLVIERSFVFGRPSAGSGMVIHKGDDRFLLLGWGYQVSYTHRSAPFTGLLRFDELEYDSSSKKLQKLRELNGDETRSGKSTVMPSESPDYGGFPIAITIPARTAIAMVEVYALEDEQD</sequence>
<protein>
    <submittedName>
        <fullName evidence="5">Glycoside hydrolase family 35 protein</fullName>
    </submittedName>
</protein>
<dbReference type="GeneID" id="19113037"/>
<evidence type="ECO:0000313" key="5">
    <source>
        <dbReference type="EMBL" id="EMD00161.1"/>
    </source>
</evidence>
<evidence type="ECO:0000259" key="4">
    <source>
        <dbReference type="Pfam" id="PF18120"/>
    </source>
</evidence>
<evidence type="ECO:0000259" key="3">
    <source>
        <dbReference type="Pfam" id="PF02449"/>
    </source>
</evidence>
<feature type="domain" description="Glycoside hydrolase family 42 N-terminal" evidence="3">
    <location>
        <begin position="48"/>
        <end position="202"/>
    </location>
</feature>
<accession>M2NLW9</accession>
<dbReference type="GO" id="GO:0005975">
    <property type="term" value="P:carbohydrate metabolic process"/>
    <property type="evidence" value="ECO:0007669"/>
    <property type="project" value="InterPro"/>
</dbReference>
<keyword evidence="6" id="KW-1185">Reference proteome</keyword>
<proteinExistence type="predicted"/>
<dbReference type="InterPro" id="IPR040719">
    <property type="entry name" value="DUF5597"/>
</dbReference>
<dbReference type="RefSeq" id="XP_007672661.1">
    <property type="nucleotide sequence ID" value="XM_007674471.1"/>
</dbReference>
<dbReference type="SUPFAM" id="SSF51445">
    <property type="entry name" value="(Trans)glycosidases"/>
    <property type="match status" value="1"/>
</dbReference>
<evidence type="ECO:0000256" key="1">
    <source>
        <dbReference type="ARBA" id="ARBA00022801"/>
    </source>
</evidence>
<evidence type="ECO:0000313" key="6">
    <source>
        <dbReference type="Proteomes" id="UP000011761"/>
    </source>
</evidence>
<dbReference type="Pfam" id="PF18120">
    <property type="entry name" value="DUF5597"/>
    <property type="match status" value="1"/>
</dbReference>
<dbReference type="EMBL" id="KB445551">
    <property type="protein sequence ID" value="EMD00161.1"/>
    <property type="molecule type" value="Genomic_DNA"/>
</dbReference>
<dbReference type="InterPro" id="IPR013529">
    <property type="entry name" value="Glyco_hydro_42_N"/>
</dbReference>
<dbReference type="GO" id="GO:0004565">
    <property type="term" value="F:beta-galactosidase activity"/>
    <property type="evidence" value="ECO:0007669"/>
    <property type="project" value="InterPro"/>
</dbReference>
<dbReference type="OrthoDB" id="1657402at2759"/>
<feature type="domain" description="DUF5597" evidence="4">
    <location>
        <begin position="392"/>
        <end position="519"/>
    </location>
</feature>
<dbReference type="Gene3D" id="2.60.220.20">
    <property type="entry name" value="putative beta-Galactosidase from caulobacter crescentus"/>
    <property type="match status" value="1"/>
</dbReference>
<dbReference type="KEGG" id="bcom:BAUCODRAFT_367068"/>
<dbReference type="InterPro" id="IPR017853">
    <property type="entry name" value="GH"/>
</dbReference>
<dbReference type="Proteomes" id="UP000011761">
    <property type="component" value="Unassembled WGS sequence"/>
</dbReference>
<dbReference type="HOGENOM" id="CLU_027430_0_0_1"/>
<evidence type="ECO:0000256" key="2">
    <source>
        <dbReference type="ARBA" id="ARBA00023295"/>
    </source>
</evidence>
<keyword evidence="2" id="KW-0326">Glycosidase</keyword>
<dbReference type="Gene3D" id="3.20.20.80">
    <property type="entry name" value="Glycosidases"/>
    <property type="match status" value="1"/>
</dbReference>